<sequence length="227" mass="24805">MSQSSPYLVILASAAFLIACPEQDTSSSADYQLLRDGAEDRMLVMLADPIAGEIYETLSDELIKDLPEEETGLWLKVGRNISCSRTVEQEDGAPRHYCSQIIDRRGGTSQSTSFQPGLSRQIEPIYELRYEGELAAELMTFIDSSREIVNDEGRTVIGSGLRCKETYGTDEIVCSQEVLSAGRTRPDGFDPIVRVGNSGLVNEYQAIPFGSDRGALALGFDFDGGAE</sequence>
<gene>
    <name evidence="1" type="ORF">SAMN06296036_108239</name>
</gene>
<proteinExistence type="predicted"/>
<accession>A0A1Y6BUC4</accession>
<dbReference type="EMBL" id="FWZT01000008">
    <property type="protein sequence ID" value="SMF27541.1"/>
    <property type="molecule type" value="Genomic_DNA"/>
</dbReference>
<name>A0A1Y6BUC4_9BACT</name>
<dbReference type="RefSeq" id="WP_132318684.1">
    <property type="nucleotide sequence ID" value="NZ_FWZT01000008.1"/>
</dbReference>
<keyword evidence="2" id="KW-1185">Reference proteome</keyword>
<organism evidence="1 2">
    <name type="scientific">Pseudobacteriovorax antillogorgiicola</name>
    <dbReference type="NCBI Taxonomy" id="1513793"/>
    <lineage>
        <taxon>Bacteria</taxon>
        <taxon>Pseudomonadati</taxon>
        <taxon>Bdellovibrionota</taxon>
        <taxon>Oligoflexia</taxon>
        <taxon>Oligoflexales</taxon>
        <taxon>Pseudobacteriovoracaceae</taxon>
        <taxon>Pseudobacteriovorax</taxon>
    </lineage>
</organism>
<dbReference type="Proteomes" id="UP000192907">
    <property type="component" value="Unassembled WGS sequence"/>
</dbReference>
<dbReference type="AlphaFoldDB" id="A0A1Y6BUC4"/>
<reference evidence="2" key="1">
    <citation type="submission" date="2017-04" db="EMBL/GenBank/DDBJ databases">
        <authorList>
            <person name="Varghese N."/>
            <person name="Submissions S."/>
        </authorList>
    </citation>
    <scope>NUCLEOTIDE SEQUENCE [LARGE SCALE GENOMIC DNA]</scope>
    <source>
        <strain evidence="2">RKEM611</strain>
    </source>
</reference>
<protein>
    <submittedName>
        <fullName evidence="1">Uncharacterized protein</fullName>
    </submittedName>
</protein>
<evidence type="ECO:0000313" key="1">
    <source>
        <dbReference type="EMBL" id="SMF27541.1"/>
    </source>
</evidence>
<evidence type="ECO:0000313" key="2">
    <source>
        <dbReference type="Proteomes" id="UP000192907"/>
    </source>
</evidence>
<dbReference type="STRING" id="1513793.SAMN06296036_108239"/>